<evidence type="ECO:0000256" key="1">
    <source>
        <dbReference type="ARBA" id="ARBA00022737"/>
    </source>
</evidence>
<evidence type="ECO:0000256" key="3">
    <source>
        <dbReference type="PROSITE-ProRule" id="PRU00023"/>
    </source>
</evidence>
<dbReference type="InterPro" id="IPR036770">
    <property type="entry name" value="Ankyrin_rpt-contain_sf"/>
</dbReference>
<protein>
    <submittedName>
        <fullName evidence="4">Ankyrin</fullName>
    </submittedName>
</protein>
<evidence type="ECO:0000256" key="2">
    <source>
        <dbReference type="ARBA" id="ARBA00023043"/>
    </source>
</evidence>
<keyword evidence="2 3" id="KW-0040">ANK repeat</keyword>
<dbReference type="SMART" id="SM00248">
    <property type="entry name" value="ANK"/>
    <property type="match status" value="5"/>
</dbReference>
<dbReference type="Pfam" id="PF12796">
    <property type="entry name" value="Ank_2"/>
    <property type="match status" value="2"/>
</dbReference>
<dbReference type="EMBL" id="ML996582">
    <property type="protein sequence ID" value="KAF2753939.1"/>
    <property type="molecule type" value="Genomic_DNA"/>
</dbReference>
<dbReference type="RefSeq" id="XP_033596390.1">
    <property type="nucleotide sequence ID" value="XM_033739401.1"/>
</dbReference>
<organism evidence="4 5">
    <name type="scientific">Pseudovirgaria hyperparasitica</name>
    <dbReference type="NCBI Taxonomy" id="470096"/>
    <lineage>
        <taxon>Eukaryota</taxon>
        <taxon>Fungi</taxon>
        <taxon>Dikarya</taxon>
        <taxon>Ascomycota</taxon>
        <taxon>Pezizomycotina</taxon>
        <taxon>Dothideomycetes</taxon>
        <taxon>Dothideomycetes incertae sedis</taxon>
        <taxon>Acrospermales</taxon>
        <taxon>Acrospermaceae</taxon>
        <taxon>Pseudovirgaria</taxon>
    </lineage>
</organism>
<evidence type="ECO:0000313" key="4">
    <source>
        <dbReference type="EMBL" id="KAF2753939.1"/>
    </source>
</evidence>
<name>A0A6A6VVP9_9PEZI</name>
<dbReference type="PROSITE" id="PS50088">
    <property type="entry name" value="ANK_REPEAT"/>
    <property type="match status" value="1"/>
</dbReference>
<dbReference type="PROSITE" id="PS50297">
    <property type="entry name" value="ANK_REP_REGION"/>
    <property type="match status" value="1"/>
</dbReference>
<dbReference type="OrthoDB" id="1722345at2759"/>
<reference evidence="4" key="1">
    <citation type="journal article" date="2020" name="Stud. Mycol.">
        <title>101 Dothideomycetes genomes: a test case for predicting lifestyles and emergence of pathogens.</title>
        <authorList>
            <person name="Haridas S."/>
            <person name="Albert R."/>
            <person name="Binder M."/>
            <person name="Bloem J."/>
            <person name="Labutti K."/>
            <person name="Salamov A."/>
            <person name="Andreopoulos B."/>
            <person name="Baker S."/>
            <person name="Barry K."/>
            <person name="Bills G."/>
            <person name="Bluhm B."/>
            <person name="Cannon C."/>
            <person name="Castanera R."/>
            <person name="Culley D."/>
            <person name="Daum C."/>
            <person name="Ezra D."/>
            <person name="Gonzalez J."/>
            <person name="Henrissat B."/>
            <person name="Kuo A."/>
            <person name="Liang C."/>
            <person name="Lipzen A."/>
            <person name="Lutzoni F."/>
            <person name="Magnuson J."/>
            <person name="Mondo S."/>
            <person name="Nolan M."/>
            <person name="Ohm R."/>
            <person name="Pangilinan J."/>
            <person name="Park H.-J."/>
            <person name="Ramirez L."/>
            <person name="Alfaro M."/>
            <person name="Sun H."/>
            <person name="Tritt A."/>
            <person name="Yoshinaga Y."/>
            <person name="Zwiers L.-H."/>
            <person name="Turgeon B."/>
            <person name="Goodwin S."/>
            <person name="Spatafora J."/>
            <person name="Crous P."/>
            <person name="Grigoriev I."/>
        </authorList>
    </citation>
    <scope>NUCLEOTIDE SEQUENCE</scope>
    <source>
        <strain evidence="4">CBS 121739</strain>
    </source>
</reference>
<proteinExistence type="predicted"/>
<dbReference type="PANTHER" id="PTHR24171">
    <property type="entry name" value="ANKYRIN REPEAT DOMAIN-CONTAINING PROTEIN 39-RELATED"/>
    <property type="match status" value="1"/>
</dbReference>
<dbReference type="InterPro" id="IPR002110">
    <property type="entry name" value="Ankyrin_rpt"/>
</dbReference>
<feature type="repeat" description="ANK" evidence="3">
    <location>
        <begin position="227"/>
        <end position="256"/>
    </location>
</feature>
<dbReference type="GeneID" id="54480455"/>
<dbReference type="Gene3D" id="1.25.40.20">
    <property type="entry name" value="Ankyrin repeat-containing domain"/>
    <property type="match status" value="2"/>
</dbReference>
<dbReference type="AlphaFoldDB" id="A0A6A6VVP9"/>
<dbReference type="SUPFAM" id="SSF48403">
    <property type="entry name" value="Ankyrin repeat"/>
    <property type="match status" value="1"/>
</dbReference>
<keyword evidence="5" id="KW-1185">Reference proteome</keyword>
<evidence type="ECO:0000313" key="5">
    <source>
        <dbReference type="Proteomes" id="UP000799437"/>
    </source>
</evidence>
<sequence length="294" mass="33170">MSSPTLTRPVEVRLCYEAACRGDIDGVKEQVQRLLHTPGWPKSGGNMPRPGWLFDSLLVAMAKQNIELIQYLLDEKISELSSFLFVAAVRSRKYKVLNLFLGLGWDINTPRGRGEASALSIPISQGDWEMVRWLLDHGADPNSRCDYDLTPMSDAILRAPLELIDYLFSRGANQNFGQLLHWAVIRDKPDALEVVRRLVELGVPINEVKYANDPKGFRARIGFGLGTPLHRAAEFGKVDIVKYLLEVGADPLKLDTKSKTPRYWAEMDNLNDVALILEEAEECQLYGTENRKKM</sequence>
<gene>
    <name evidence="4" type="ORF">EJ05DRAFT_160564</name>
</gene>
<keyword evidence="1" id="KW-0677">Repeat</keyword>
<dbReference type="Proteomes" id="UP000799437">
    <property type="component" value="Unassembled WGS sequence"/>
</dbReference>
<accession>A0A6A6VVP9</accession>